<dbReference type="GO" id="GO:0005634">
    <property type="term" value="C:nucleus"/>
    <property type="evidence" value="ECO:0007669"/>
    <property type="project" value="UniProtKB-SubCell"/>
</dbReference>
<keyword evidence="5" id="KW-0677">Repeat</keyword>
<evidence type="ECO:0000256" key="3">
    <source>
        <dbReference type="ARBA" id="ARBA00022499"/>
    </source>
</evidence>
<evidence type="ECO:0000313" key="17">
    <source>
        <dbReference type="Proteomes" id="UP000694410"/>
    </source>
</evidence>
<dbReference type="Ensembl" id="ENSCCET00000002240.1">
    <property type="protein sequence ID" value="ENSCCEP00000001271.1"/>
    <property type="gene ID" value="ENSCCEG00000001534.1"/>
</dbReference>
<evidence type="ECO:0000256" key="8">
    <source>
        <dbReference type="ARBA" id="ARBA00022843"/>
    </source>
</evidence>
<keyword evidence="12" id="KW-0539">Nucleus</keyword>
<dbReference type="Gene3D" id="3.30.160.60">
    <property type="entry name" value="Classic Zinc Finger"/>
    <property type="match status" value="4"/>
</dbReference>
<dbReference type="GO" id="GO:0045893">
    <property type="term" value="P:positive regulation of DNA-templated transcription"/>
    <property type="evidence" value="ECO:0007669"/>
    <property type="project" value="UniProtKB-ARBA"/>
</dbReference>
<evidence type="ECO:0000256" key="10">
    <source>
        <dbReference type="ARBA" id="ARBA00023125"/>
    </source>
</evidence>
<feature type="domain" description="C2H2-type" evidence="15">
    <location>
        <begin position="95"/>
        <end position="122"/>
    </location>
</feature>
<evidence type="ECO:0000256" key="12">
    <source>
        <dbReference type="ARBA" id="ARBA00023242"/>
    </source>
</evidence>
<keyword evidence="10" id="KW-0238">DNA-binding</keyword>
<keyword evidence="4" id="KW-0479">Metal-binding</keyword>
<feature type="domain" description="C2H2-type" evidence="15">
    <location>
        <begin position="67"/>
        <end position="94"/>
    </location>
</feature>
<evidence type="ECO:0000256" key="14">
    <source>
        <dbReference type="SAM" id="MobiDB-lite"/>
    </source>
</evidence>
<sequence>MFGEFFVCVLRPPLCQDGVWRCSQSSELGEKAQAREKRHKCLKCGKAFSYSSKLIQHQVIHTGEKPYKCPKCQKRFQTSSTLLRHEQVHTDERPFCCPNCGKGFNRNCTLVRHQRIHTGERPYECPQCGKKFTRKLESGGMIGRGQKSGGKEGAGTLPPNWVGRSPTPIPYLSLLLLSGPSPFPSSALLLHPL</sequence>
<dbReference type="FunFam" id="3.30.160.60:FF:000380">
    <property type="entry name" value="zinc finger protein 2 isoform X2"/>
    <property type="match status" value="1"/>
</dbReference>
<feature type="region of interest" description="Disordered" evidence="14">
    <location>
        <begin position="139"/>
        <end position="161"/>
    </location>
</feature>
<dbReference type="PANTHER" id="PTHR23235:SF178">
    <property type="entry name" value="C2H2-TYPE DOMAIN-CONTAINING PROTEIN-RELATED"/>
    <property type="match status" value="1"/>
</dbReference>
<comment type="subcellular location">
    <subcellularLocation>
        <location evidence="1">Nucleus</location>
    </subcellularLocation>
</comment>
<dbReference type="PANTHER" id="PTHR23235">
    <property type="entry name" value="KRUEPPEL-LIKE TRANSCRIPTION FACTOR"/>
    <property type="match status" value="1"/>
</dbReference>
<evidence type="ECO:0000313" key="16">
    <source>
        <dbReference type="Ensembl" id="ENSCCEP00000001271.1"/>
    </source>
</evidence>
<keyword evidence="8" id="KW-0832">Ubl conjugation</keyword>
<evidence type="ECO:0000256" key="6">
    <source>
        <dbReference type="ARBA" id="ARBA00022771"/>
    </source>
</evidence>
<dbReference type="SUPFAM" id="SSF57667">
    <property type="entry name" value="beta-beta-alpha zinc fingers"/>
    <property type="match status" value="2"/>
</dbReference>
<protein>
    <recommendedName>
        <fullName evidence="15">C2H2-type domain-containing protein</fullName>
    </recommendedName>
</protein>
<accession>A0A8C0TXN5</accession>
<dbReference type="GO" id="GO:0000981">
    <property type="term" value="F:DNA-binding transcription factor activity, RNA polymerase II-specific"/>
    <property type="evidence" value="ECO:0007669"/>
    <property type="project" value="TreeGrafter"/>
</dbReference>
<dbReference type="InterPro" id="IPR013087">
    <property type="entry name" value="Znf_C2H2_type"/>
</dbReference>
<proteinExistence type="inferred from homology"/>
<dbReference type="FunFam" id="3.30.160.60:FF:001732">
    <property type="entry name" value="Zgc:162936"/>
    <property type="match status" value="1"/>
</dbReference>
<dbReference type="Pfam" id="PF13465">
    <property type="entry name" value="zf-H2C2_2"/>
    <property type="match status" value="1"/>
</dbReference>
<evidence type="ECO:0000256" key="2">
    <source>
        <dbReference type="ARBA" id="ARBA00006991"/>
    </source>
</evidence>
<organism evidence="16 17">
    <name type="scientific">Cyanistes caeruleus</name>
    <name type="common">Eurasian blue tit</name>
    <name type="synonym">Parus caeruleus</name>
    <dbReference type="NCBI Taxonomy" id="156563"/>
    <lineage>
        <taxon>Eukaryota</taxon>
        <taxon>Metazoa</taxon>
        <taxon>Chordata</taxon>
        <taxon>Craniata</taxon>
        <taxon>Vertebrata</taxon>
        <taxon>Euteleostomi</taxon>
        <taxon>Archelosauria</taxon>
        <taxon>Archosauria</taxon>
        <taxon>Dinosauria</taxon>
        <taxon>Saurischia</taxon>
        <taxon>Theropoda</taxon>
        <taxon>Coelurosauria</taxon>
        <taxon>Aves</taxon>
        <taxon>Neognathae</taxon>
        <taxon>Neoaves</taxon>
        <taxon>Telluraves</taxon>
        <taxon>Australaves</taxon>
        <taxon>Passeriformes</taxon>
        <taxon>Paridae</taxon>
        <taxon>Cyanistes</taxon>
    </lineage>
</organism>
<dbReference type="GO" id="GO:0000978">
    <property type="term" value="F:RNA polymerase II cis-regulatory region sequence-specific DNA binding"/>
    <property type="evidence" value="ECO:0007669"/>
    <property type="project" value="TreeGrafter"/>
</dbReference>
<evidence type="ECO:0000256" key="13">
    <source>
        <dbReference type="PROSITE-ProRule" id="PRU00042"/>
    </source>
</evidence>
<dbReference type="FunFam" id="3.30.160.60:FF:000557">
    <property type="entry name" value="zinc finger and SCAN domain-containing protein 29"/>
    <property type="match status" value="1"/>
</dbReference>
<feature type="domain" description="C2H2-type" evidence="15">
    <location>
        <begin position="39"/>
        <end position="66"/>
    </location>
</feature>
<evidence type="ECO:0000256" key="1">
    <source>
        <dbReference type="ARBA" id="ARBA00004123"/>
    </source>
</evidence>
<reference evidence="16" key="1">
    <citation type="submission" date="2025-08" db="UniProtKB">
        <authorList>
            <consortium name="Ensembl"/>
        </authorList>
    </citation>
    <scope>IDENTIFICATION</scope>
</reference>
<evidence type="ECO:0000256" key="5">
    <source>
        <dbReference type="ARBA" id="ARBA00022737"/>
    </source>
</evidence>
<keyword evidence="6 13" id="KW-0863">Zinc-finger</keyword>
<dbReference type="PROSITE" id="PS50157">
    <property type="entry name" value="ZINC_FINGER_C2H2_2"/>
    <property type="match status" value="3"/>
</dbReference>
<name>A0A8C0TXN5_CYACU</name>
<dbReference type="AlphaFoldDB" id="A0A8C0TXN5"/>
<keyword evidence="11" id="KW-0804">Transcription</keyword>
<evidence type="ECO:0000256" key="7">
    <source>
        <dbReference type="ARBA" id="ARBA00022833"/>
    </source>
</evidence>
<keyword evidence="3" id="KW-1017">Isopeptide bond</keyword>
<dbReference type="FunFam" id="3.30.160.60:FF:000321">
    <property type="entry name" value="myeloid zinc finger 1 isoform X1"/>
    <property type="match status" value="1"/>
</dbReference>
<evidence type="ECO:0000259" key="15">
    <source>
        <dbReference type="PROSITE" id="PS50157"/>
    </source>
</evidence>
<dbReference type="Pfam" id="PF00096">
    <property type="entry name" value="zf-C2H2"/>
    <property type="match status" value="2"/>
</dbReference>
<dbReference type="GO" id="GO:0005694">
    <property type="term" value="C:chromosome"/>
    <property type="evidence" value="ECO:0007669"/>
    <property type="project" value="UniProtKB-ARBA"/>
</dbReference>
<dbReference type="InterPro" id="IPR036236">
    <property type="entry name" value="Znf_C2H2_sf"/>
</dbReference>
<dbReference type="PROSITE" id="PS00028">
    <property type="entry name" value="ZINC_FINGER_C2H2_1"/>
    <property type="match status" value="3"/>
</dbReference>
<keyword evidence="9" id="KW-0805">Transcription regulation</keyword>
<feature type="compositionally biased region" description="Gly residues" evidence="14">
    <location>
        <begin position="140"/>
        <end position="153"/>
    </location>
</feature>
<comment type="similarity">
    <text evidence="2">Belongs to the krueppel C2H2-type zinc-finger protein family.</text>
</comment>
<keyword evidence="7" id="KW-0862">Zinc</keyword>
<evidence type="ECO:0000256" key="4">
    <source>
        <dbReference type="ARBA" id="ARBA00022723"/>
    </source>
</evidence>
<reference evidence="16" key="2">
    <citation type="submission" date="2025-09" db="UniProtKB">
        <authorList>
            <consortium name="Ensembl"/>
        </authorList>
    </citation>
    <scope>IDENTIFICATION</scope>
</reference>
<evidence type="ECO:0000256" key="9">
    <source>
        <dbReference type="ARBA" id="ARBA00023015"/>
    </source>
</evidence>
<dbReference type="SMART" id="SM00355">
    <property type="entry name" value="ZnF_C2H2"/>
    <property type="match status" value="3"/>
</dbReference>
<keyword evidence="17" id="KW-1185">Reference proteome</keyword>
<dbReference type="Proteomes" id="UP000694410">
    <property type="component" value="Unplaced"/>
</dbReference>
<dbReference type="GO" id="GO:0008270">
    <property type="term" value="F:zinc ion binding"/>
    <property type="evidence" value="ECO:0007669"/>
    <property type="project" value="UniProtKB-KW"/>
</dbReference>
<evidence type="ECO:0000256" key="11">
    <source>
        <dbReference type="ARBA" id="ARBA00023163"/>
    </source>
</evidence>